<dbReference type="GO" id="GO:0046654">
    <property type="term" value="P:tetrahydrofolate biosynthetic process"/>
    <property type="evidence" value="ECO:0007669"/>
    <property type="project" value="TreeGrafter"/>
</dbReference>
<dbReference type="FunFam" id="3.20.20.20:FF:000006">
    <property type="entry name" value="Dihydropteroate synthase"/>
    <property type="match status" value="1"/>
</dbReference>
<keyword evidence="10" id="KW-0289">Folate biosynthesis</keyword>
<dbReference type="InterPro" id="IPR011005">
    <property type="entry name" value="Dihydropteroate_synth-like_sf"/>
</dbReference>
<dbReference type="InterPro" id="IPR000489">
    <property type="entry name" value="Pterin-binding_dom"/>
</dbReference>
<dbReference type="NCBIfam" id="TIGR01496">
    <property type="entry name" value="DHPS"/>
    <property type="match status" value="1"/>
</dbReference>
<evidence type="ECO:0000259" key="12">
    <source>
        <dbReference type="PROSITE" id="PS50972"/>
    </source>
</evidence>
<evidence type="ECO:0000256" key="3">
    <source>
        <dbReference type="ARBA" id="ARBA00004763"/>
    </source>
</evidence>
<evidence type="ECO:0000256" key="6">
    <source>
        <dbReference type="ARBA" id="ARBA00016919"/>
    </source>
</evidence>
<evidence type="ECO:0000256" key="9">
    <source>
        <dbReference type="ARBA" id="ARBA00022842"/>
    </source>
</evidence>
<dbReference type="Pfam" id="PF00809">
    <property type="entry name" value="Pterin_bind"/>
    <property type="match status" value="1"/>
</dbReference>
<reference evidence="13" key="1">
    <citation type="journal article" date="2020" name="mSystems">
        <title>Genome- and Community-Level Interaction Insights into Carbon Utilization and Element Cycling Functions of Hydrothermarchaeota in Hydrothermal Sediment.</title>
        <authorList>
            <person name="Zhou Z."/>
            <person name="Liu Y."/>
            <person name="Xu W."/>
            <person name="Pan J."/>
            <person name="Luo Z.H."/>
            <person name="Li M."/>
        </authorList>
    </citation>
    <scope>NUCLEOTIDE SEQUENCE [LARGE SCALE GENOMIC DNA]</scope>
    <source>
        <strain evidence="13">SpSt-488</strain>
    </source>
</reference>
<dbReference type="SUPFAM" id="SSF51717">
    <property type="entry name" value="Dihydropteroate synthetase-like"/>
    <property type="match status" value="1"/>
</dbReference>
<sequence length="418" mass="44822">MGLTVPGRCSITLADMQSELRARMLSVASRADLESELARVGVDACAWPIFRQKSGVLAIKLHGLSCATANILKQIALAVGADCAVHSRVVSGRRRRSDAVLFATSRQLAAIRVRLSSQPECAARLGPEIEALERRWSAAVRAIRIGRRTIDLSRRTHVMGIVNVTPDSFYDGGKYLDPRQAVEQALRLEDEGADFVDIGAESTRPGAQGVPRQEQLRRLVPVLRALRGRLGVTISVDTTNAFVAEVALREGAGMINDVSGLRGDGKMAAVVAKAGVPCVVMHMKGEPRTMQKNPRYRDVMGEISAALAESLGIGEAAGVVRSQMLVDPGIGFGKTVEHNLEILRRLREFRSLGVPVVVGPSRKSFIGRVSGLGPEERLEGTLAACVVAARNGADVLRVHDVKAVRRALAVADAVEGRS</sequence>
<accession>A0A7C4CEL8</accession>
<dbReference type="InterPro" id="IPR045031">
    <property type="entry name" value="DHP_synth-like"/>
</dbReference>
<comment type="cofactor">
    <cofactor evidence="2">
        <name>Mg(2+)</name>
        <dbReference type="ChEBI" id="CHEBI:18420"/>
    </cofactor>
</comment>
<dbReference type="EC" id="2.5.1.15" evidence="5"/>
<dbReference type="GO" id="GO:0004156">
    <property type="term" value="F:dihydropteroate synthase activity"/>
    <property type="evidence" value="ECO:0007669"/>
    <property type="project" value="UniProtKB-EC"/>
</dbReference>
<gene>
    <name evidence="13" type="primary">folP</name>
    <name evidence="13" type="ORF">ENS41_07300</name>
</gene>
<keyword evidence="8" id="KW-0479">Metal-binding</keyword>
<dbReference type="GO" id="GO:0046656">
    <property type="term" value="P:folic acid biosynthetic process"/>
    <property type="evidence" value="ECO:0007669"/>
    <property type="project" value="UniProtKB-KW"/>
</dbReference>
<evidence type="ECO:0000256" key="10">
    <source>
        <dbReference type="ARBA" id="ARBA00022909"/>
    </source>
</evidence>
<dbReference type="AlphaFoldDB" id="A0A7C4CEL8"/>
<keyword evidence="9" id="KW-0460">Magnesium</keyword>
<organism evidence="13">
    <name type="scientific">candidate division WOR-3 bacterium</name>
    <dbReference type="NCBI Taxonomy" id="2052148"/>
    <lineage>
        <taxon>Bacteria</taxon>
        <taxon>Bacteria division WOR-3</taxon>
    </lineage>
</organism>
<dbReference type="PROSITE" id="PS50972">
    <property type="entry name" value="PTERIN_BINDING"/>
    <property type="match status" value="1"/>
</dbReference>
<protein>
    <recommendedName>
        <fullName evidence="6">Dihydropteroate synthase</fullName>
        <ecNumber evidence="5">2.5.1.15</ecNumber>
    </recommendedName>
    <alternativeName>
        <fullName evidence="11">Dihydropteroate pyrophosphorylase</fullName>
    </alternativeName>
</protein>
<dbReference type="EMBL" id="DSUT01000153">
    <property type="protein sequence ID" value="HGK28744.1"/>
    <property type="molecule type" value="Genomic_DNA"/>
</dbReference>
<dbReference type="CDD" id="cd00739">
    <property type="entry name" value="DHPS"/>
    <property type="match status" value="1"/>
</dbReference>
<feature type="domain" description="Pterin-binding" evidence="12">
    <location>
        <begin position="156"/>
        <end position="409"/>
    </location>
</feature>
<evidence type="ECO:0000256" key="8">
    <source>
        <dbReference type="ARBA" id="ARBA00022723"/>
    </source>
</evidence>
<evidence type="ECO:0000256" key="7">
    <source>
        <dbReference type="ARBA" id="ARBA00022679"/>
    </source>
</evidence>
<comment type="pathway">
    <text evidence="3">Cofactor biosynthesis; tetrahydrofolate biosynthesis; 7,8-dihydrofolate from 2-amino-4-hydroxy-6-hydroxymethyl-7,8-dihydropteridine diphosphate and 4-aminobenzoate: step 1/2.</text>
</comment>
<keyword evidence="7 13" id="KW-0808">Transferase</keyword>
<dbReference type="Gene3D" id="3.20.20.20">
    <property type="entry name" value="Dihydropteroate synthase-like"/>
    <property type="match status" value="1"/>
</dbReference>
<evidence type="ECO:0000313" key="13">
    <source>
        <dbReference type="EMBL" id="HGK28744.1"/>
    </source>
</evidence>
<dbReference type="InterPro" id="IPR006390">
    <property type="entry name" value="DHP_synth_dom"/>
</dbReference>
<evidence type="ECO:0000256" key="2">
    <source>
        <dbReference type="ARBA" id="ARBA00001946"/>
    </source>
</evidence>
<evidence type="ECO:0000256" key="4">
    <source>
        <dbReference type="ARBA" id="ARBA00009503"/>
    </source>
</evidence>
<proteinExistence type="inferred from homology"/>
<dbReference type="PANTHER" id="PTHR20941">
    <property type="entry name" value="FOLATE SYNTHESIS PROTEINS"/>
    <property type="match status" value="1"/>
</dbReference>
<comment type="caution">
    <text evidence="13">The sequence shown here is derived from an EMBL/GenBank/DDBJ whole genome shotgun (WGS) entry which is preliminary data.</text>
</comment>
<dbReference type="PROSITE" id="PS00792">
    <property type="entry name" value="DHPS_1"/>
    <property type="match status" value="1"/>
</dbReference>
<name>A0A7C4CEL8_UNCW3</name>
<evidence type="ECO:0000256" key="5">
    <source>
        <dbReference type="ARBA" id="ARBA00012458"/>
    </source>
</evidence>
<evidence type="ECO:0000256" key="1">
    <source>
        <dbReference type="ARBA" id="ARBA00000012"/>
    </source>
</evidence>
<dbReference type="PANTHER" id="PTHR20941:SF1">
    <property type="entry name" value="FOLIC ACID SYNTHESIS PROTEIN FOL1"/>
    <property type="match status" value="1"/>
</dbReference>
<dbReference type="GO" id="GO:0046872">
    <property type="term" value="F:metal ion binding"/>
    <property type="evidence" value="ECO:0007669"/>
    <property type="project" value="UniProtKB-KW"/>
</dbReference>
<comment type="catalytic activity">
    <reaction evidence="1">
        <text>(7,8-dihydropterin-6-yl)methyl diphosphate + 4-aminobenzoate = 7,8-dihydropteroate + diphosphate</text>
        <dbReference type="Rhea" id="RHEA:19949"/>
        <dbReference type="ChEBI" id="CHEBI:17836"/>
        <dbReference type="ChEBI" id="CHEBI:17839"/>
        <dbReference type="ChEBI" id="CHEBI:33019"/>
        <dbReference type="ChEBI" id="CHEBI:72950"/>
        <dbReference type="EC" id="2.5.1.15"/>
    </reaction>
</comment>
<comment type="similarity">
    <text evidence="4">Belongs to the DHPS family.</text>
</comment>
<evidence type="ECO:0000256" key="11">
    <source>
        <dbReference type="ARBA" id="ARBA00030193"/>
    </source>
</evidence>